<dbReference type="SUPFAM" id="SSF89807">
    <property type="entry name" value="Dodecin-like"/>
    <property type="match status" value="1"/>
</dbReference>
<organism evidence="1 2">
    <name type="scientific">Enemella dayhoffiae</name>
    <dbReference type="NCBI Taxonomy" id="2016507"/>
    <lineage>
        <taxon>Bacteria</taxon>
        <taxon>Bacillati</taxon>
        <taxon>Actinomycetota</taxon>
        <taxon>Actinomycetes</taxon>
        <taxon>Propionibacteriales</taxon>
        <taxon>Propionibacteriaceae</taxon>
        <taxon>Enemella</taxon>
    </lineage>
</organism>
<comment type="caution">
    <text evidence="1">The sequence shown here is derived from an EMBL/GenBank/DDBJ whole genome shotgun (WGS) entry which is preliminary data.</text>
</comment>
<dbReference type="InterPro" id="IPR025543">
    <property type="entry name" value="Dodecin-like"/>
</dbReference>
<dbReference type="PANTHER" id="PTHR39324:SF1">
    <property type="entry name" value="CALCIUM DODECIN"/>
    <property type="match status" value="1"/>
</dbReference>
<dbReference type="EMBL" id="NMVQ01000020">
    <property type="protein sequence ID" value="OYO21159.1"/>
    <property type="molecule type" value="Genomic_DNA"/>
</dbReference>
<dbReference type="AlphaFoldDB" id="A0A255H069"/>
<dbReference type="PANTHER" id="PTHR39324">
    <property type="entry name" value="CALCIUM DODECIN"/>
    <property type="match status" value="1"/>
</dbReference>
<dbReference type="Gene3D" id="3.30.1660.10">
    <property type="entry name" value="Flavin-binding protein dodecin"/>
    <property type="match status" value="1"/>
</dbReference>
<keyword evidence="2" id="KW-1185">Reference proteome</keyword>
<proteinExistence type="predicted"/>
<dbReference type="InterPro" id="IPR036694">
    <property type="entry name" value="Dodecin-like_sf"/>
</dbReference>
<dbReference type="InterPro" id="IPR009923">
    <property type="entry name" value="Dodecin"/>
</dbReference>
<sequence length="69" mass="7619">MSEHTYQTVELVGSSPEGVDTAIENAIEVANQKFGDPSWFEVVSTRGHIENGKVGHYQVTLRVGFRLAE</sequence>
<dbReference type="RefSeq" id="WP_094364153.1">
    <property type="nucleotide sequence ID" value="NZ_NMVQ01000020.1"/>
</dbReference>
<name>A0A255H069_9ACTN</name>
<dbReference type="OrthoDB" id="9805889at2"/>
<evidence type="ECO:0008006" key="3">
    <source>
        <dbReference type="Google" id="ProtNLM"/>
    </source>
</evidence>
<dbReference type="InterPro" id="IPR050049">
    <property type="entry name" value="Dodecin_bact"/>
</dbReference>
<dbReference type="Pfam" id="PF07311">
    <property type="entry name" value="Dodecin"/>
    <property type="match status" value="1"/>
</dbReference>
<reference evidence="1 2" key="1">
    <citation type="submission" date="2017-07" db="EMBL/GenBank/DDBJ databases">
        <title>Draft whole genome sequences of clinical Proprionibacteriaceae strains.</title>
        <authorList>
            <person name="Bernier A.-M."/>
            <person name="Bernard K."/>
            <person name="Domingo M.-C."/>
        </authorList>
    </citation>
    <scope>NUCLEOTIDE SEQUENCE [LARGE SCALE GENOMIC DNA]</scope>
    <source>
        <strain evidence="1 2">NML 130396</strain>
    </source>
</reference>
<dbReference type="NCBIfam" id="NF043052">
    <property type="entry name" value="DodecBact"/>
    <property type="match status" value="1"/>
</dbReference>
<protein>
    <recommendedName>
        <fullName evidence="3">Dodecin domain-containing protein</fullName>
    </recommendedName>
</protein>
<evidence type="ECO:0000313" key="1">
    <source>
        <dbReference type="EMBL" id="OYO21159.1"/>
    </source>
</evidence>
<gene>
    <name evidence="1" type="ORF">CGZ93_10790</name>
</gene>
<evidence type="ECO:0000313" key="2">
    <source>
        <dbReference type="Proteomes" id="UP000216311"/>
    </source>
</evidence>
<dbReference type="Proteomes" id="UP000216311">
    <property type="component" value="Unassembled WGS sequence"/>
</dbReference>
<accession>A0A255H069</accession>